<dbReference type="AlphaFoldDB" id="A0A8J4BJC6"/>
<evidence type="ECO:0000256" key="1">
    <source>
        <dbReference type="SAM" id="MobiDB-lite"/>
    </source>
</evidence>
<name>A0A8J4BJC6_9CHLO</name>
<sequence>MDAAAAGRVVAAVRAQACRSAAVRRVAARLSYDVIVVLCGVRPAFLLDYAHVPLESLLAVAQAGAEAAGTAVAVLTLDGCHLLGRVDELLQHLREVQQQTSQQLQTQQQAERGLEQQGLRRRAEGPGQEAEVAAVAECSPELAAQDTTTAGAGGSSRRGSCLFVTFRQRGGSGMQEQGHEGLPKAGMPHRPHDQWGAYVLALNEAQTLTAQLDPLRRALQACVACPAAAGPITSNTTAAAAVKAHHIHLDRLPDLPLQPTLQGLLLGYPLVYDVRSHDEAAIASRCLAMQGLMLHRVVAPPGGQLAAILYDISSGGGSTVPAEGHGVVRSAPKKQQQQRRRQLQGCNHVQLPERDLEMLCGFSVPRSLAGETRVAAAVREWHTRLTARLAVAGNREAALVQSGAAAGYGLIGEGGKGEEDTLCYGGSWFQGCELEVEEHLAPNVVL</sequence>
<reference evidence="2" key="1">
    <citation type="journal article" date="2021" name="Proc. Natl. Acad. Sci. U.S.A.">
        <title>Three genomes in the algal genus Volvox reveal the fate of a haploid sex-determining region after a transition to homothallism.</title>
        <authorList>
            <person name="Yamamoto K."/>
            <person name="Hamaji T."/>
            <person name="Kawai-Toyooka H."/>
            <person name="Matsuzaki R."/>
            <person name="Takahashi F."/>
            <person name="Nishimura Y."/>
            <person name="Kawachi M."/>
            <person name="Noguchi H."/>
            <person name="Minakuchi Y."/>
            <person name="Umen J.G."/>
            <person name="Toyoda A."/>
            <person name="Nozaki H."/>
        </authorList>
    </citation>
    <scope>NUCLEOTIDE SEQUENCE</scope>
    <source>
        <strain evidence="2">NIES-3780</strain>
    </source>
</reference>
<comment type="caution">
    <text evidence="2">The sequence shown here is derived from an EMBL/GenBank/DDBJ whole genome shotgun (WGS) entry which is preliminary data.</text>
</comment>
<evidence type="ECO:0000313" key="3">
    <source>
        <dbReference type="Proteomes" id="UP000747399"/>
    </source>
</evidence>
<dbReference type="EMBL" id="BNCO01000037">
    <property type="protein sequence ID" value="GIL59945.1"/>
    <property type="molecule type" value="Genomic_DNA"/>
</dbReference>
<dbReference type="PANTHER" id="PTHR31366">
    <property type="entry name" value="UPF0739 PROTEIN C1ORF74"/>
    <property type="match status" value="1"/>
</dbReference>
<dbReference type="InterPro" id="IPR027850">
    <property type="entry name" value="DUF4504"/>
</dbReference>
<gene>
    <name evidence="2" type="ORF">Vafri_14589</name>
</gene>
<dbReference type="EMBL" id="BNCO01000037">
    <property type="protein sequence ID" value="GIL59938.1"/>
    <property type="molecule type" value="Genomic_DNA"/>
</dbReference>
<keyword evidence="3" id="KW-1185">Reference proteome</keyword>
<proteinExistence type="predicted"/>
<accession>A0A8J4BJC6</accession>
<dbReference type="Proteomes" id="UP000747399">
    <property type="component" value="Unassembled WGS sequence"/>
</dbReference>
<protein>
    <submittedName>
        <fullName evidence="2">Uncharacterized protein</fullName>
    </submittedName>
</protein>
<feature type="region of interest" description="Disordered" evidence="1">
    <location>
        <begin position="101"/>
        <end position="134"/>
    </location>
</feature>
<organism evidence="2 3">
    <name type="scientific">Volvox africanus</name>
    <dbReference type="NCBI Taxonomy" id="51714"/>
    <lineage>
        <taxon>Eukaryota</taxon>
        <taxon>Viridiplantae</taxon>
        <taxon>Chlorophyta</taxon>
        <taxon>core chlorophytes</taxon>
        <taxon>Chlorophyceae</taxon>
        <taxon>CS clade</taxon>
        <taxon>Chlamydomonadales</taxon>
        <taxon>Volvocaceae</taxon>
        <taxon>Volvox</taxon>
    </lineage>
</organism>
<evidence type="ECO:0000313" key="2">
    <source>
        <dbReference type="EMBL" id="GIL59945.1"/>
    </source>
</evidence>
<dbReference type="PANTHER" id="PTHR31366:SF2">
    <property type="entry name" value="UPF0739 PROTEIN C1ORF74"/>
    <property type="match status" value="1"/>
</dbReference>